<evidence type="ECO:0000313" key="2">
    <source>
        <dbReference type="EMBL" id="EEC96520.1"/>
    </source>
</evidence>
<organism evidence="2 3">
    <name type="scientific">Parabacteroides johnsonii DSM 18315</name>
    <dbReference type="NCBI Taxonomy" id="537006"/>
    <lineage>
        <taxon>Bacteria</taxon>
        <taxon>Pseudomonadati</taxon>
        <taxon>Bacteroidota</taxon>
        <taxon>Bacteroidia</taxon>
        <taxon>Bacteroidales</taxon>
        <taxon>Tannerellaceae</taxon>
        <taxon>Parabacteroides</taxon>
    </lineage>
</organism>
<keyword evidence="1" id="KW-1133">Transmembrane helix</keyword>
<feature type="transmembrane region" description="Helical" evidence="1">
    <location>
        <begin position="6"/>
        <end position="23"/>
    </location>
</feature>
<reference evidence="2 3" key="1">
    <citation type="submission" date="2008-10" db="EMBL/GenBank/DDBJ databases">
        <title>Draft genome sequence of Parabacteroides johnsonii (DSM 18315).</title>
        <authorList>
            <person name="Sudarsanam P."/>
            <person name="Ley R."/>
            <person name="Guruge J."/>
            <person name="Turnbaugh P.J."/>
            <person name="Mahowald M."/>
            <person name="Liep D."/>
            <person name="Gordon J."/>
        </authorList>
    </citation>
    <scope>NUCLEOTIDE SEQUENCE [LARGE SCALE GENOMIC DNA]</scope>
    <source>
        <strain evidence="2 3">DSM 18315</strain>
    </source>
</reference>
<keyword evidence="1" id="KW-0812">Transmembrane</keyword>
<dbReference type="HOGENOM" id="CLU_3203042_0_0_10"/>
<accession>B7BAL4</accession>
<dbReference type="Proteomes" id="UP000005510">
    <property type="component" value="Unassembled WGS sequence"/>
</dbReference>
<reference evidence="2 3" key="2">
    <citation type="submission" date="2008-10" db="EMBL/GenBank/DDBJ databases">
        <authorList>
            <person name="Fulton L."/>
            <person name="Clifton S."/>
            <person name="Fulton B."/>
            <person name="Xu J."/>
            <person name="Minx P."/>
            <person name="Pepin K.H."/>
            <person name="Johnson M."/>
            <person name="Bhonagiri V."/>
            <person name="Nash W.E."/>
            <person name="Mardis E.R."/>
            <person name="Wilson R.K."/>
        </authorList>
    </citation>
    <scope>NUCLEOTIDE SEQUENCE [LARGE SCALE GENOMIC DNA]</scope>
    <source>
        <strain evidence="2 3">DSM 18315</strain>
    </source>
</reference>
<keyword evidence="1" id="KW-0472">Membrane</keyword>
<name>B7BAL4_9BACT</name>
<evidence type="ECO:0000256" key="1">
    <source>
        <dbReference type="SAM" id="Phobius"/>
    </source>
</evidence>
<comment type="caution">
    <text evidence="2">The sequence shown here is derived from an EMBL/GenBank/DDBJ whole genome shotgun (WGS) entry which is preliminary data.</text>
</comment>
<gene>
    <name evidence="2" type="ORF">PRABACTJOHN_02071</name>
</gene>
<sequence length="45" mass="5305">MFFLAYADILLFINMICIYKNIWFHKNRLIKNVVGTSANLLTEVI</sequence>
<proteinExistence type="predicted"/>
<dbReference type="STRING" id="537006.PRABACTJOHN_02071"/>
<evidence type="ECO:0000313" key="3">
    <source>
        <dbReference type="Proteomes" id="UP000005510"/>
    </source>
</evidence>
<protein>
    <submittedName>
        <fullName evidence="2">Uncharacterized protein</fullName>
    </submittedName>
</protein>
<dbReference type="EMBL" id="ABYH01000232">
    <property type="protein sequence ID" value="EEC96520.1"/>
    <property type="molecule type" value="Genomic_DNA"/>
</dbReference>
<dbReference type="AlphaFoldDB" id="B7BAL4"/>